<comment type="subcellular location">
    <subcellularLocation>
        <location evidence="1">Cell membrane</location>
        <topology evidence="1">Multi-pass membrane protein</topology>
    </subcellularLocation>
</comment>
<sequence>MLHEIPNDATRLSASEVTAEKLTPDRERWLSSMRRKVARALEGTRFTAPPRRRSISESSDAFTHDITHITSSSSGENEEDCARKAASASPPRDKEPKHLMAVAGHTHSTLLSPGQQARKGSTFSIVNRERVINSIFSPVSFFNKRRKQTKAEKRAHKAFRTITFIVGCFAILWSPYYVMATIYGFCKGECIPSLLYTLSYYMCYLNSSGNPFAYALANRQFRSAFMRMLKGDFNPRR</sequence>
<organism evidence="12 13">
    <name type="scientific">Mesorhabditis spiculigera</name>
    <dbReference type="NCBI Taxonomy" id="96644"/>
    <lineage>
        <taxon>Eukaryota</taxon>
        <taxon>Metazoa</taxon>
        <taxon>Ecdysozoa</taxon>
        <taxon>Nematoda</taxon>
        <taxon>Chromadorea</taxon>
        <taxon>Rhabditida</taxon>
        <taxon>Rhabditina</taxon>
        <taxon>Rhabditomorpha</taxon>
        <taxon>Rhabditoidea</taxon>
        <taxon>Rhabditidae</taxon>
        <taxon>Mesorhabditinae</taxon>
        <taxon>Mesorhabditis</taxon>
    </lineage>
</organism>
<dbReference type="Gene3D" id="1.20.1070.10">
    <property type="entry name" value="Rhodopsin 7-helix transmembrane proteins"/>
    <property type="match status" value="1"/>
</dbReference>
<dbReference type="Pfam" id="PF00001">
    <property type="entry name" value="7tm_1"/>
    <property type="match status" value="1"/>
</dbReference>
<dbReference type="Proteomes" id="UP001177023">
    <property type="component" value="Unassembled WGS sequence"/>
</dbReference>
<keyword evidence="2" id="KW-1003">Cell membrane</keyword>
<feature type="region of interest" description="Disordered" evidence="9">
    <location>
        <begin position="39"/>
        <end position="96"/>
    </location>
</feature>
<keyword evidence="4 10" id="KW-1133">Transmembrane helix</keyword>
<comment type="caution">
    <text evidence="12">The sequence shown here is derived from an EMBL/GenBank/DDBJ whole genome shotgun (WGS) entry which is preliminary data.</text>
</comment>
<keyword evidence="3 10" id="KW-0812">Transmembrane</keyword>
<evidence type="ECO:0000313" key="12">
    <source>
        <dbReference type="EMBL" id="CAJ0568770.1"/>
    </source>
</evidence>
<evidence type="ECO:0000256" key="6">
    <source>
        <dbReference type="ARBA" id="ARBA00023136"/>
    </source>
</evidence>
<evidence type="ECO:0000256" key="4">
    <source>
        <dbReference type="ARBA" id="ARBA00022989"/>
    </source>
</evidence>
<dbReference type="PRINTS" id="PR00237">
    <property type="entry name" value="GPCRRHODOPSN"/>
</dbReference>
<evidence type="ECO:0000256" key="7">
    <source>
        <dbReference type="ARBA" id="ARBA00023170"/>
    </source>
</evidence>
<dbReference type="InterPro" id="IPR017452">
    <property type="entry name" value="GPCR_Rhodpsn_7TM"/>
</dbReference>
<feature type="non-terminal residue" evidence="12">
    <location>
        <position position="237"/>
    </location>
</feature>
<reference evidence="12" key="1">
    <citation type="submission" date="2023-06" db="EMBL/GenBank/DDBJ databases">
        <authorList>
            <person name="Delattre M."/>
        </authorList>
    </citation>
    <scope>NUCLEOTIDE SEQUENCE</scope>
    <source>
        <strain evidence="12">AF72</strain>
    </source>
</reference>
<dbReference type="GO" id="GO:0005886">
    <property type="term" value="C:plasma membrane"/>
    <property type="evidence" value="ECO:0007669"/>
    <property type="project" value="UniProtKB-SubCell"/>
</dbReference>
<accession>A0AA36CIQ4</accession>
<keyword evidence="8" id="KW-0807">Transducer</keyword>
<evidence type="ECO:0000256" key="3">
    <source>
        <dbReference type="ARBA" id="ARBA00022692"/>
    </source>
</evidence>
<feature type="transmembrane region" description="Helical" evidence="10">
    <location>
        <begin position="158"/>
        <end position="178"/>
    </location>
</feature>
<evidence type="ECO:0000256" key="9">
    <source>
        <dbReference type="SAM" id="MobiDB-lite"/>
    </source>
</evidence>
<feature type="transmembrane region" description="Helical" evidence="10">
    <location>
        <begin position="198"/>
        <end position="217"/>
    </location>
</feature>
<dbReference type="AlphaFoldDB" id="A0AA36CIQ4"/>
<evidence type="ECO:0000256" key="2">
    <source>
        <dbReference type="ARBA" id="ARBA00022475"/>
    </source>
</evidence>
<dbReference type="PROSITE" id="PS50262">
    <property type="entry name" value="G_PROTEIN_RECEP_F1_2"/>
    <property type="match status" value="1"/>
</dbReference>
<keyword evidence="6 10" id="KW-0472">Membrane</keyword>
<dbReference type="GO" id="GO:0043410">
    <property type="term" value="P:positive regulation of MAPK cascade"/>
    <property type="evidence" value="ECO:0007669"/>
    <property type="project" value="TreeGrafter"/>
</dbReference>
<evidence type="ECO:0000313" key="13">
    <source>
        <dbReference type="Proteomes" id="UP001177023"/>
    </source>
</evidence>
<keyword evidence="7" id="KW-0675">Receptor</keyword>
<evidence type="ECO:0000256" key="1">
    <source>
        <dbReference type="ARBA" id="ARBA00004651"/>
    </source>
</evidence>
<evidence type="ECO:0000256" key="8">
    <source>
        <dbReference type="ARBA" id="ARBA00023224"/>
    </source>
</evidence>
<keyword evidence="5" id="KW-0297">G-protein coupled receptor</keyword>
<gene>
    <name evidence="12" type="ORF">MSPICULIGERA_LOCUS7283</name>
</gene>
<evidence type="ECO:0000256" key="5">
    <source>
        <dbReference type="ARBA" id="ARBA00023040"/>
    </source>
</evidence>
<dbReference type="GO" id="GO:0004930">
    <property type="term" value="F:G protein-coupled receptor activity"/>
    <property type="evidence" value="ECO:0007669"/>
    <property type="project" value="UniProtKB-KW"/>
</dbReference>
<evidence type="ECO:0000256" key="10">
    <source>
        <dbReference type="SAM" id="Phobius"/>
    </source>
</evidence>
<dbReference type="GO" id="GO:0071880">
    <property type="term" value="P:adenylate cyclase-activating adrenergic receptor signaling pathway"/>
    <property type="evidence" value="ECO:0007669"/>
    <property type="project" value="TreeGrafter"/>
</dbReference>
<dbReference type="PANTHER" id="PTHR24248:SF185">
    <property type="entry name" value="DOPAMINE RECEPTOR 2"/>
    <property type="match status" value="1"/>
</dbReference>
<name>A0AA36CIQ4_9BILA</name>
<feature type="domain" description="G-protein coupled receptors family 1 profile" evidence="11">
    <location>
        <begin position="131"/>
        <end position="214"/>
    </location>
</feature>
<proteinExistence type="predicted"/>
<keyword evidence="13" id="KW-1185">Reference proteome</keyword>
<dbReference type="SUPFAM" id="SSF81321">
    <property type="entry name" value="Family A G protein-coupled receptor-like"/>
    <property type="match status" value="1"/>
</dbReference>
<dbReference type="PANTHER" id="PTHR24248">
    <property type="entry name" value="ADRENERGIC RECEPTOR-RELATED G-PROTEIN COUPLED RECEPTOR"/>
    <property type="match status" value="1"/>
</dbReference>
<protein>
    <recommendedName>
        <fullName evidence="11">G-protein coupled receptors family 1 profile domain-containing protein</fullName>
    </recommendedName>
</protein>
<dbReference type="EMBL" id="CATQJA010001825">
    <property type="protein sequence ID" value="CAJ0568770.1"/>
    <property type="molecule type" value="Genomic_DNA"/>
</dbReference>
<evidence type="ECO:0000259" key="11">
    <source>
        <dbReference type="PROSITE" id="PS50262"/>
    </source>
</evidence>
<dbReference type="InterPro" id="IPR000276">
    <property type="entry name" value="GPCR_Rhodpsn"/>
</dbReference>